<proteinExistence type="predicted"/>
<name>A0A2T9YRX4_9FUNG</name>
<gene>
    <name evidence="1" type="ORF">BB561_002107</name>
</gene>
<organism evidence="1 2">
    <name type="scientific">Smittium simulii</name>
    <dbReference type="NCBI Taxonomy" id="133385"/>
    <lineage>
        <taxon>Eukaryota</taxon>
        <taxon>Fungi</taxon>
        <taxon>Fungi incertae sedis</taxon>
        <taxon>Zoopagomycota</taxon>
        <taxon>Kickxellomycotina</taxon>
        <taxon>Harpellomycetes</taxon>
        <taxon>Harpellales</taxon>
        <taxon>Legeriomycetaceae</taxon>
        <taxon>Smittium</taxon>
    </lineage>
</organism>
<reference evidence="1 2" key="1">
    <citation type="journal article" date="2018" name="MBio">
        <title>Comparative Genomics Reveals the Core Gene Toolbox for the Fungus-Insect Symbiosis.</title>
        <authorList>
            <person name="Wang Y."/>
            <person name="Stata M."/>
            <person name="Wang W."/>
            <person name="Stajich J.E."/>
            <person name="White M.M."/>
            <person name="Moncalvo J.M."/>
        </authorList>
    </citation>
    <scope>NUCLEOTIDE SEQUENCE [LARGE SCALE GENOMIC DNA]</scope>
    <source>
        <strain evidence="1 2">SWE-8-4</strain>
    </source>
</reference>
<dbReference type="Proteomes" id="UP000245383">
    <property type="component" value="Unassembled WGS sequence"/>
</dbReference>
<comment type="caution">
    <text evidence="1">The sequence shown here is derived from an EMBL/GenBank/DDBJ whole genome shotgun (WGS) entry which is preliminary data.</text>
</comment>
<evidence type="ECO:0000313" key="2">
    <source>
        <dbReference type="Proteomes" id="UP000245383"/>
    </source>
</evidence>
<sequence length="81" mass="9095">MIIKTKCIFCSNNFLKNKRIPVAIRLKALQSVLIPIDKYAGELFGMSEQRNSSIQKVSAQELRLISEVGKSTALNRLKTEA</sequence>
<dbReference type="EMBL" id="MBFR01000068">
    <property type="protein sequence ID" value="PVU95004.1"/>
    <property type="molecule type" value="Genomic_DNA"/>
</dbReference>
<protein>
    <submittedName>
        <fullName evidence="1">Uncharacterized protein</fullName>
    </submittedName>
</protein>
<evidence type="ECO:0000313" key="1">
    <source>
        <dbReference type="EMBL" id="PVU95004.1"/>
    </source>
</evidence>
<dbReference type="OrthoDB" id="10500193at2759"/>
<accession>A0A2T9YRX4</accession>
<dbReference type="AlphaFoldDB" id="A0A2T9YRX4"/>
<keyword evidence="2" id="KW-1185">Reference proteome</keyword>